<dbReference type="InterPro" id="IPR021702">
    <property type="entry name" value="DUF3285"/>
</dbReference>
<evidence type="ECO:0000256" key="2">
    <source>
        <dbReference type="SAM" id="Phobius"/>
    </source>
</evidence>
<sequence length="75" mass="8069">MTEQHGGGTGPDSGQADPPRTEERQEETPGGSFVKLAMRNMVRKGRQSLLHFSLTTVGVLGLLLLLASLDRPPLD</sequence>
<evidence type="ECO:0000256" key="1">
    <source>
        <dbReference type="SAM" id="MobiDB-lite"/>
    </source>
</evidence>
<feature type="region of interest" description="Disordered" evidence="1">
    <location>
        <begin position="1"/>
        <end position="32"/>
    </location>
</feature>
<dbReference type="Proteomes" id="UP000317990">
    <property type="component" value="Unassembled WGS sequence"/>
</dbReference>
<feature type="compositionally biased region" description="Gly residues" evidence="1">
    <location>
        <begin position="1"/>
        <end position="11"/>
    </location>
</feature>
<evidence type="ECO:0000313" key="3">
    <source>
        <dbReference type="EMBL" id="TGG90944.1"/>
    </source>
</evidence>
<reference evidence="3 4" key="1">
    <citation type="journal article" date="2019" name="mSystems">
        <title>Life at home and on the roam: Genomic adaptions reflect the dual lifestyle of an intracellular, facultative symbiont.</title>
        <authorList>
            <person name="Burgsdorf I."/>
        </authorList>
    </citation>
    <scope>NUCLEOTIDE SEQUENCE [LARGE SCALE GENOMIC DNA]</scope>
    <source>
        <strain evidence="3">277cV</strain>
    </source>
</reference>
<dbReference type="EMBL" id="SRMO01000084">
    <property type="protein sequence ID" value="TGG90944.1"/>
    <property type="molecule type" value="Genomic_DNA"/>
</dbReference>
<keyword evidence="2" id="KW-0472">Membrane</keyword>
<gene>
    <name evidence="3" type="ORF">ERJ67_09630</name>
</gene>
<feature type="transmembrane region" description="Helical" evidence="2">
    <location>
        <begin position="49"/>
        <end position="69"/>
    </location>
</feature>
<name>A0A524RLJ4_9CHRO</name>
<keyword evidence="2" id="KW-1133">Transmembrane helix</keyword>
<protein>
    <submittedName>
        <fullName evidence="3">DUF3285 domain-containing protein</fullName>
    </submittedName>
</protein>
<proteinExistence type="predicted"/>
<keyword evidence="2" id="KW-0812">Transmembrane</keyword>
<dbReference type="Pfam" id="PF11688">
    <property type="entry name" value="DUF3285"/>
    <property type="match status" value="1"/>
</dbReference>
<comment type="caution">
    <text evidence="3">The sequence shown here is derived from an EMBL/GenBank/DDBJ whole genome shotgun (WGS) entry which is preliminary data.</text>
</comment>
<dbReference type="AlphaFoldDB" id="A0A524RLJ4"/>
<evidence type="ECO:0000313" key="4">
    <source>
        <dbReference type="Proteomes" id="UP000317990"/>
    </source>
</evidence>
<organism evidence="3 4">
    <name type="scientific">Aphanocapsa feldmannii 277cV</name>
    <dbReference type="NCBI Taxonomy" id="2507553"/>
    <lineage>
        <taxon>Bacteria</taxon>
        <taxon>Bacillati</taxon>
        <taxon>Cyanobacteriota</taxon>
        <taxon>Cyanophyceae</taxon>
        <taxon>Oscillatoriophycideae</taxon>
        <taxon>Chroococcales</taxon>
        <taxon>Microcystaceae</taxon>
        <taxon>Aphanocapsa</taxon>
    </lineage>
</organism>
<accession>A0A524RLJ4</accession>